<dbReference type="EMBL" id="SDMP01000003">
    <property type="protein sequence ID" value="RYR65618.1"/>
    <property type="molecule type" value="Genomic_DNA"/>
</dbReference>
<keyword evidence="2 8" id="KW-0863">Zinc-finger</keyword>
<comment type="function">
    <text evidence="9">Transcription factor that binds specifically to a 5'-AA[AG]G-3' consensus core sequence.</text>
</comment>
<keyword evidence="1 9" id="KW-0479">Metal-binding</keyword>
<evidence type="ECO:0000256" key="10">
    <source>
        <dbReference type="SAM" id="MobiDB-lite"/>
    </source>
</evidence>
<dbReference type="STRING" id="3818.A0A445DR22"/>
<dbReference type="PANTHER" id="PTHR31992:SF344">
    <property type="entry name" value="DOF ZINC FINGER PROTEIN"/>
    <property type="match status" value="1"/>
</dbReference>
<comment type="subcellular location">
    <subcellularLocation>
        <location evidence="8 9">Nucleus</location>
    </subcellularLocation>
</comment>
<evidence type="ECO:0000256" key="3">
    <source>
        <dbReference type="ARBA" id="ARBA00022833"/>
    </source>
</evidence>
<evidence type="ECO:0000256" key="2">
    <source>
        <dbReference type="ARBA" id="ARBA00022771"/>
    </source>
</evidence>
<evidence type="ECO:0000256" key="4">
    <source>
        <dbReference type="ARBA" id="ARBA00023015"/>
    </source>
</evidence>
<dbReference type="Pfam" id="PF02701">
    <property type="entry name" value="Zn_ribbon_Dof"/>
    <property type="match status" value="1"/>
</dbReference>
<dbReference type="PROSITE" id="PS50884">
    <property type="entry name" value="ZF_DOF_2"/>
    <property type="match status" value="1"/>
</dbReference>
<proteinExistence type="predicted"/>
<evidence type="ECO:0000313" key="12">
    <source>
        <dbReference type="EMBL" id="RYR65618.1"/>
    </source>
</evidence>
<reference evidence="12 13" key="1">
    <citation type="submission" date="2019-01" db="EMBL/GenBank/DDBJ databases">
        <title>Sequencing of cultivated peanut Arachis hypogaea provides insights into genome evolution and oil improvement.</title>
        <authorList>
            <person name="Chen X."/>
        </authorList>
    </citation>
    <scope>NUCLEOTIDE SEQUENCE [LARGE SCALE GENOMIC DNA]</scope>
    <source>
        <strain evidence="13">cv. Fuhuasheng</strain>
        <tissue evidence="12">Leaves</tissue>
    </source>
</reference>
<evidence type="ECO:0000256" key="9">
    <source>
        <dbReference type="RuleBase" id="RU369094"/>
    </source>
</evidence>
<accession>A0A445DR22</accession>
<evidence type="ECO:0000256" key="7">
    <source>
        <dbReference type="ARBA" id="ARBA00023242"/>
    </source>
</evidence>
<keyword evidence="4 9" id="KW-0805">Transcription regulation</keyword>
<dbReference type="PANTHER" id="PTHR31992">
    <property type="entry name" value="DOF ZINC FINGER PROTEIN DOF1.4-RELATED"/>
    <property type="match status" value="1"/>
</dbReference>
<evidence type="ECO:0000313" key="13">
    <source>
        <dbReference type="Proteomes" id="UP000289738"/>
    </source>
</evidence>
<feature type="region of interest" description="Disordered" evidence="10">
    <location>
        <begin position="25"/>
        <end position="56"/>
    </location>
</feature>
<name>A0A445DR22_ARAHY</name>
<evidence type="ECO:0000256" key="1">
    <source>
        <dbReference type="ARBA" id="ARBA00022723"/>
    </source>
</evidence>
<feature type="compositionally biased region" description="Polar residues" evidence="10">
    <location>
        <begin position="330"/>
        <end position="344"/>
    </location>
</feature>
<dbReference type="InterPro" id="IPR003851">
    <property type="entry name" value="Znf_Dof"/>
</dbReference>
<dbReference type="PROSITE" id="PS01361">
    <property type="entry name" value="ZF_DOF_1"/>
    <property type="match status" value="1"/>
</dbReference>
<evidence type="ECO:0000256" key="5">
    <source>
        <dbReference type="ARBA" id="ARBA00023125"/>
    </source>
</evidence>
<gene>
    <name evidence="12" type="ORF">Ahy_A03g011542</name>
</gene>
<protein>
    <recommendedName>
        <fullName evidence="9">Dof zinc finger protein</fullName>
    </recommendedName>
</protein>
<evidence type="ECO:0000256" key="8">
    <source>
        <dbReference type="PROSITE-ProRule" id="PRU00071"/>
    </source>
</evidence>
<feature type="region of interest" description="Disordered" evidence="10">
    <location>
        <begin position="105"/>
        <end position="151"/>
    </location>
</feature>
<keyword evidence="6 9" id="KW-0804">Transcription</keyword>
<organism evidence="12 13">
    <name type="scientific">Arachis hypogaea</name>
    <name type="common">Peanut</name>
    <dbReference type="NCBI Taxonomy" id="3818"/>
    <lineage>
        <taxon>Eukaryota</taxon>
        <taxon>Viridiplantae</taxon>
        <taxon>Streptophyta</taxon>
        <taxon>Embryophyta</taxon>
        <taxon>Tracheophyta</taxon>
        <taxon>Spermatophyta</taxon>
        <taxon>Magnoliopsida</taxon>
        <taxon>eudicotyledons</taxon>
        <taxon>Gunneridae</taxon>
        <taxon>Pentapetalae</taxon>
        <taxon>rosids</taxon>
        <taxon>fabids</taxon>
        <taxon>Fabales</taxon>
        <taxon>Fabaceae</taxon>
        <taxon>Papilionoideae</taxon>
        <taxon>50 kb inversion clade</taxon>
        <taxon>dalbergioids sensu lato</taxon>
        <taxon>Dalbergieae</taxon>
        <taxon>Pterocarpus clade</taxon>
        <taxon>Arachis</taxon>
    </lineage>
</organism>
<keyword evidence="13" id="KW-1185">Reference proteome</keyword>
<dbReference type="GO" id="GO:0003677">
    <property type="term" value="F:DNA binding"/>
    <property type="evidence" value="ECO:0007669"/>
    <property type="project" value="UniProtKB-UniRule"/>
</dbReference>
<dbReference type="AlphaFoldDB" id="A0A445DR22"/>
<keyword evidence="7 8" id="KW-0539">Nucleus</keyword>
<keyword evidence="3 9" id="KW-0862">Zinc</keyword>
<comment type="caution">
    <text evidence="12">The sequence shown here is derived from an EMBL/GenBank/DDBJ whole genome shotgun (WGS) entry which is preliminary data.</text>
</comment>
<feature type="region of interest" description="Disordered" evidence="10">
    <location>
        <begin position="324"/>
        <end position="344"/>
    </location>
</feature>
<dbReference type="GO" id="GO:0005634">
    <property type="term" value="C:nucleus"/>
    <property type="evidence" value="ECO:0007669"/>
    <property type="project" value="UniProtKB-SubCell"/>
</dbReference>
<sequence>MLVNIMPPSTTNEWTQTQIIDDQNHNTKAEAPPPSSSSSAARVMEKQGQEHVQQQQQQQALKCPRCDSSNTKFCYYNNYSLSQPRHFCKACKRYWTRGGTLRNVPVGGGCRKNTKRLKRQSSSSIDATPSPSSSSTHPPASNINPLFYGVPSSNNNNNNNNSCDLLNLPSFPGFRVSSGYDNDVQPHLSGLGFSSGIMSNMEATGFGSNESNSFLSAYNSIFGSCSSSASTTLLSSTLLQHKFMNGGGFQGLATPEVEEMQMRERREGERGGVMGCSSLKEVKGELLGEERGRERLEWQNQMMEHTMGFSDPSSSLYWSTSSSPMAASSWNDQPNIGPSVTSLI</sequence>
<evidence type="ECO:0000256" key="6">
    <source>
        <dbReference type="ARBA" id="ARBA00023163"/>
    </source>
</evidence>
<dbReference type="OrthoDB" id="1927254at2759"/>
<keyword evidence="5 8" id="KW-0238">DNA-binding</keyword>
<dbReference type="GO" id="GO:0003700">
    <property type="term" value="F:DNA-binding transcription factor activity"/>
    <property type="evidence" value="ECO:0007669"/>
    <property type="project" value="UniProtKB-UniRule"/>
</dbReference>
<dbReference type="Proteomes" id="UP000289738">
    <property type="component" value="Chromosome A03"/>
</dbReference>
<feature type="domain" description="Dof-type" evidence="11">
    <location>
        <begin position="61"/>
        <end position="115"/>
    </location>
</feature>
<evidence type="ECO:0000259" key="11">
    <source>
        <dbReference type="PROSITE" id="PS50884"/>
    </source>
</evidence>
<dbReference type="InterPro" id="IPR045174">
    <property type="entry name" value="Dof"/>
</dbReference>
<dbReference type="GO" id="GO:0008270">
    <property type="term" value="F:zinc ion binding"/>
    <property type="evidence" value="ECO:0007669"/>
    <property type="project" value="UniProtKB-KW"/>
</dbReference>
<feature type="compositionally biased region" description="Low complexity" evidence="10">
    <location>
        <begin position="121"/>
        <end position="141"/>
    </location>
</feature>
<dbReference type="Gramene" id="arahy.Tifrunner.gnm2.ann2.Ah03g467500.1">
    <property type="protein sequence ID" value="arahy.Tifrunner.gnm2.ann2.Ah03g467500.1-CDS"/>
    <property type="gene ID" value="arahy.Tifrunner.gnm2.ann2.Ah03g467500"/>
</dbReference>